<evidence type="ECO:0000313" key="2">
    <source>
        <dbReference type="Proteomes" id="UP000001396"/>
    </source>
</evidence>
<proteinExistence type="predicted"/>
<dbReference type="GeneID" id="31361468"/>
<evidence type="ECO:0000313" key="1">
    <source>
        <dbReference type="EMBL" id="EFA81147.1"/>
    </source>
</evidence>
<gene>
    <name evidence="1" type="ORF">PPL_05984</name>
</gene>
<name>D3BBW4_HETP5</name>
<organism evidence="1 2">
    <name type="scientific">Heterostelium pallidum (strain ATCC 26659 / Pp 5 / PN500)</name>
    <name type="common">Cellular slime mold</name>
    <name type="synonym">Polysphondylium pallidum</name>
    <dbReference type="NCBI Taxonomy" id="670386"/>
    <lineage>
        <taxon>Eukaryota</taxon>
        <taxon>Amoebozoa</taxon>
        <taxon>Evosea</taxon>
        <taxon>Eumycetozoa</taxon>
        <taxon>Dictyostelia</taxon>
        <taxon>Acytosteliales</taxon>
        <taxon>Acytosteliaceae</taxon>
        <taxon>Heterostelium</taxon>
    </lineage>
</organism>
<comment type="caution">
    <text evidence="1">The sequence shown here is derived from an EMBL/GenBank/DDBJ whole genome shotgun (WGS) entry which is preliminary data.</text>
</comment>
<dbReference type="RefSeq" id="XP_020433265.1">
    <property type="nucleotide sequence ID" value="XM_020576853.1"/>
</dbReference>
<dbReference type="AlphaFoldDB" id="D3BBW4"/>
<dbReference type="EMBL" id="ADBJ01000026">
    <property type="protein sequence ID" value="EFA81147.1"/>
    <property type="molecule type" value="Genomic_DNA"/>
</dbReference>
<reference evidence="1 2" key="1">
    <citation type="journal article" date="2011" name="Genome Res.">
        <title>Phylogeny-wide analysis of social amoeba genomes highlights ancient origins for complex intercellular communication.</title>
        <authorList>
            <person name="Heidel A.J."/>
            <person name="Lawal H.M."/>
            <person name="Felder M."/>
            <person name="Schilde C."/>
            <person name="Helps N.R."/>
            <person name="Tunggal B."/>
            <person name="Rivero F."/>
            <person name="John U."/>
            <person name="Schleicher M."/>
            <person name="Eichinger L."/>
            <person name="Platzer M."/>
            <person name="Noegel A.A."/>
            <person name="Schaap P."/>
            <person name="Gloeckner G."/>
        </authorList>
    </citation>
    <scope>NUCLEOTIDE SEQUENCE [LARGE SCALE GENOMIC DNA]</scope>
    <source>
        <strain evidence="2">ATCC 26659 / Pp 5 / PN500</strain>
    </source>
</reference>
<dbReference type="Proteomes" id="UP000001396">
    <property type="component" value="Unassembled WGS sequence"/>
</dbReference>
<accession>D3BBW4</accession>
<protein>
    <submittedName>
        <fullName evidence="1">Uncharacterized protein</fullName>
    </submittedName>
</protein>
<sequence length="59" mass="6754">MKQLQFCQGCKPMLLLIVGSTILRWVFSTLNNDVVELQAMSMKVILYLPWGVDLELVIN</sequence>
<dbReference type="InParanoid" id="D3BBW4"/>
<keyword evidence="2" id="KW-1185">Reference proteome</keyword>